<dbReference type="AlphaFoldDB" id="A0A8C4NGU4"/>
<keyword evidence="3" id="KW-1185">Reference proteome</keyword>
<dbReference type="Proteomes" id="UP000694388">
    <property type="component" value="Unplaced"/>
</dbReference>
<proteinExistence type="predicted"/>
<organism evidence="2 3">
    <name type="scientific">Eptatretus burgeri</name>
    <name type="common">Inshore hagfish</name>
    <dbReference type="NCBI Taxonomy" id="7764"/>
    <lineage>
        <taxon>Eukaryota</taxon>
        <taxon>Metazoa</taxon>
        <taxon>Chordata</taxon>
        <taxon>Craniata</taxon>
        <taxon>Vertebrata</taxon>
        <taxon>Cyclostomata</taxon>
        <taxon>Myxini</taxon>
        <taxon>Myxiniformes</taxon>
        <taxon>Myxinidae</taxon>
        <taxon>Eptatretinae</taxon>
        <taxon>Eptatretus</taxon>
    </lineage>
</organism>
<protein>
    <submittedName>
        <fullName evidence="2">Uncharacterized protein</fullName>
    </submittedName>
</protein>
<dbReference type="SUPFAM" id="SSF56672">
    <property type="entry name" value="DNA/RNA polymerases"/>
    <property type="match status" value="1"/>
</dbReference>
<evidence type="ECO:0000313" key="3">
    <source>
        <dbReference type="Proteomes" id="UP000694388"/>
    </source>
</evidence>
<sequence length="525" mass="58129">MGMPGSETALGELMCRVLGDLLEKGAVAKLADDLCCGGDTLDELLQNWRMVLQALRKCRLRLCATKTAVCPKSTTILGWIWSNGTIQVSPHRVATLYTCSAPEKVRGMRSFIGAYKVLARVIPNCSALLSPLDDVVAGCQSLDRVVWTDELHSAFHRAQAALLSTRTITLPRPSDQLLIVTDGSVKKHSIGWTTCCHPHRSGSGTRLVHDELLKHHRMCIEIGHIKNPNKNPIAEKAVRECEDELLRQEPMGGPVTPLTLALATASMNSRVRAWGLSAREMWCQRDQFTNQQIPFSDLQVIQAQHHLRSINHPHIEKSKAPTGSVKPNVSVEVGDLIYLYSDRNKSCAKNRYLVSAIDGPWCNIHKFVGSQLRSAAYRVKKSECYKVPDYWKDTLPLPRNRGYSVAQQTEDLCLQPATKPPDTPFIPYELSSPADSAESFPSPSSQVPDLGSDASPRLDTSRPGYSKAIGDTCEEHPTVSPTVWTPKRSNRVRYQPKHFKNFILDASSHIVVTMLAGTVMGQNNP</sequence>
<dbReference type="InterPro" id="IPR043128">
    <property type="entry name" value="Rev_trsase/Diguanyl_cyclase"/>
</dbReference>
<dbReference type="InterPro" id="IPR051320">
    <property type="entry name" value="Viral_Replic_Matur_Polypro"/>
</dbReference>
<reference evidence="2" key="2">
    <citation type="submission" date="2025-09" db="UniProtKB">
        <authorList>
            <consortium name="Ensembl"/>
        </authorList>
    </citation>
    <scope>IDENTIFICATION</scope>
</reference>
<dbReference type="InterPro" id="IPR043502">
    <property type="entry name" value="DNA/RNA_pol_sf"/>
</dbReference>
<feature type="region of interest" description="Disordered" evidence="1">
    <location>
        <begin position="424"/>
        <end position="482"/>
    </location>
</feature>
<name>A0A8C4NGU4_EPTBU</name>
<reference evidence="2" key="1">
    <citation type="submission" date="2025-08" db="UniProtKB">
        <authorList>
            <consortium name="Ensembl"/>
        </authorList>
    </citation>
    <scope>IDENTIFICATION</scope>
</reference>
<evidence type="ECO:0000313" key="2">
    <source>
        <dbReference type="Ensembl" id="ENSEBUP00000007500.1"/>
    </source>
</evidence>
<accession>A0A8C4NGU4</accession>
<dbReference type="Ensembl" id="ENSEBUT00000007984.1">
    <property type="protein sequence ID" value="ENSEBUP00000007500.1"/>
    <property type="gene ID" value="ENSEBUG00000004902.1"/>
</dbReference>
<dbReference type="Gene3D" id="3.30.70.270">
    <property type="match status" value="2"/>
</dbReference>
<evidence type="ECO:0000256" key="1">
    <source>
        <dbReference type="SAM" id="MobiDB-lite"/>
    </source>
</evidence>
<dbReference type="PANTHER" id="PTHR33064:SF37">
    <property type="entry name" value="RIBONUCLEASE H"/>
    <property type="match status" value="1"/>
</dbReference>
<dbReference type="PANTHER" id="PTHR33064">
    <property type="entry name" value="POL PROTEIN"/>
    <property type="match status" value="1"/>
</dbReference>